<reference evidence="1 2" key="1">
    <citation type="journal article" date="2018" name="Int. J. Syst. Evol. Microbiol.">
        <title>Glycomyces paridis sp. nov., isolated from the medicinal plant Paris polyphylla.</title>
        <authorList>
            <person name="Fang X.M."/>
            <person name="Bai J.L."/>
            <person name="Su J."/>
            <person name="Zhao L.L."/>
            <person name="Liu H.Y."/>
            <person name="Ma B.P."/>
            <person name="Zhang Y.Q."/>
            <person name="Yu L.Y."/>
        </authorList>
    </citation>
    <scope>NUCLEOTIDE SEQUENCE [LARGE SCALE GENOMIC DNA]</scope>
    <source>
        <strain evidence="1 2">CPCC 204357</strain>
    </source>
</reference>
<evidence type="ECO:0000313" key="1">
    <source>
        <dbReference type="EMBL" id="THV26006.1"/>
    </source>
</evidence>
<keyword evidence="2" id="KW-1185">Reference proteome</keyword>
<gene>
    <name evidence="1" type="ORF">E9998_19930</name>
</gene>
<dbReference type="OrthoDB" id="5198572at2"/>
<evidence type="ECO:0000313" key="2">
    <source>
        <dbReference type="Proteomes" id="UP000305792"/>
    </source>
</evidence>
<dbReference type="RefSeq" id="WP_136531454.1">
    <property type="nucleotide sequence ID" value="NZ_STGX01000016.1"/>
</dbReference>
<dbReference type="Proteomes" id="UP000305792">
    <property type="component" value="Unassembled WGS sequence"/>
</dbReference>
<organism evidence="1 2">
    <name type="scientific">Glycomyces paridis</name>
    <dbReference type="NCBI Taxonomy" id="2126555"/>
    <lineage>
        <taxon>Bacteria</taxon>
        <taxon>Bacillati</taxon>
        <taxon>Actinomycetota</taxon>
        <taxon>Actinomycetes</taxon>
        <taxon>Glycomycetales</taxon>
        <taxon>Glycomycetaceae</taxon>
        <taxon>Glycomyces</taxon>
    </lineage>
</organism>
<name>A0A4V6T6A1_9ACTN</name>
<sequence length="67" mass="7188">MRFTCTRFPDGEVPIRTRAGVVMFRGGVADVDDPDLAKALLEVPASFGVAEDKPVKKAAKKAARGKE</sequence>
<proteinExistence type="predicted"/>
<comment type="caution">
    <text evidence="1">The sequence shown here is derived from an EMBL/GenBank/DDBJ whole genome shotgun (WGS) entry which is preliminary data.</text>
</comment>
<dbReference type="AlphaFoldDB" id="A0A4V6T6A1"/>
<protein>
    <submittedName>
        <fullName evidence="1">Uncharacterized protein</fullName>
    </submittedName>
</protein>
<dbReference type="EMBL" id="STGX01000016">
    <property type="protein sequence ID" value="THV26006.1"/>
    <property type="molecule type" value="Genomic_DNA"/>
</dbReference>
<accession>A0A4V6T6A1</accession>